<gene>
    <name evidence="2" type="ORF">NDU88_002374</name>
</gene>
<dbReference type="AlphaFoldDB" id="A0AAV7KRZ5"/>
<protein>
    <submittedName>
        <fullName evidence="2">Uncharacterized protein</fullName>
    </submittedName>
</protein>
<evidence type="ECO:0000313" key="3">
    <source>
        <dbReference type="Proteomes" id="UP001066276"/>
    </source>
</evidence>
<evidence type="ECO:0000313" key="2">
    <source>
        <dbReference type="EMBL" id="KAJ1082206.1"/>
    </source>
</evidence>
<keyword evidence="3" id="KW-1185">Reference proteome</keyword>
<comment type="caution">
    <text evidence="2">The sequence shown here is derived from an EMBL/GenBank/DDBJ whole genome shotgun (WGS) entry which is preliminary data.</text>
</comment>
<feature type="region of interest" description="Disordered" evidence="1">
    <location>
        <begin position="120"/>
        <end position="141"/>
    </location>
</feature>
<evidence type="ECO:0000256" key="1">
    <source>
        <dbReference type="SAM" id="MobiDB-lite"/>
    </source>
</evidence>
<organism evidence="2 3">
    <name type="scientific">Pleurodeles waltl</name>
    <name type="common">Iberian ribbed newt</name>
    <dbReference type="NCBI Taxonomy" id="8319"/>
    <lineage>
        <taxon>Eukaryota</taxon>
        <taxon>Metazoa</taxon>
        <taxon>Chordata</taxon>
        <taxon>Craniata</taxon>
        <taxon>Vertebrata</taxon>
        <taxon>Euteleostomi</taxon>
        <taxon>Amphibia</taxon>
        <taxon>Batrachia</taxon>
        <taxon>Caudata</taxon>
        <taxon>Salamandroidea</taxon>
        <taxon>Salamandridae</taxon>
        <taxon>Pleurodelinae</taxon>
        <taxon>Pleurodeles</taxon>
    </lineage>
</organism>
<dbReference type="EMBL" id="JANPWB010000016">
    <property type="protein sequence ID" value="KAJ1082206.1"/>
    <property type="molecule type" value="Genomic_DNA"/>
</dbReference>
<accession>A0AAV7KRZ5</accession>
<feature type="compositionally biased region" description="Basic and acidic residues" evidence="1">
    <location>
        <begin position="124"/>
        <end position="133"/>
    </location>
</feature>
<reference evidence="2" key="1">
    <citation type="journal article" date="2022" name="bioRxiv">
        <title>Sequencing and chromosome-scale assembly of the giantPleurodeles waltlgenome.</title>
        <authorList>
            <person name="Brown T."/>
            <person name="Elewa A."/>
            <person name="Iarovenko S."/>
            <person name="Subramanian E."/>
            <person name="Araus A.J."/>
            <person name="Petzold A."/>
            <person name="Susuki M."/>
            <person name="Suzuki K.-i.T."/>
            <person name="Hayashi T."/>
            <person name="Toyoda A."/>
            <person name="Oliveira C."/>
            <person name="Osipova E."/>
            <person name="Leigh N.D."/>
            <person name="Simon A."/>
            <person name="Yun M.H."/>
        </authorList>
    </citation>
    <scope>NUCLEOTIDE SEQUENCE</scope>
    <source>
        <strain evidence="2">20211129_DDA</strain>
        <tissue evidence="2">Liver</tissue>
    </source>
</reference>
<dbReference type="Proteomes" id="UP001066276">
    <property type="component" value="Chromosome 12"/>
</dbReference>
<sequence>MGAAAPVVETRSIHGKTLCNWANLLLPRSAPHQLSASTPTTGAVVSATRFSSSSTSVIRPTRPICSCTSSLTQPRPAPARGPAIWSLPFHLPLPMPASAQGLAGYVGACWGLRQTRDPEEDVVDSEHLAEQSHPHKVTQAR</sequence>
<proteinExistence type="predicted"/>
<name>A0AAV7KRZ5_PLEWA</name>